<protein>
    <submittedName>
        <fullName evidence="2">Uncharacterized protein</fullName>
    </submittedName>
</protein>
<feature type="region of interest" description="Disordered" evidence="1">
    <location>
        <begin position="94"/>
        <end position="187"/>
    </location>
</feature>
<evidence type="ECO:0000313" key="3">
    <source>
        <dbReference type="Proteomes" id="UP000799302"/>
    </source>
</evidence>
<feature type="region of interest" description="Disordered" evidence="1">
    <location>
        <begin position="288"/>
        <end position="307"/>
    </location>
</feature>
<sequence>MEDRSTKKPTRRNWKRPDNSNHQPAPNTRPTMGPATPPLVTQHAPPGPPPTIRTGESLTETLDNCVRDPHLGIFASRYADKTKMPAEMVAKDREIQQERAKKLAASATSTDPVVPADPLVPKESVAAKDPVAPTDPTASLRPVASLEPTASLAPLVDVTKSSQSEASSANVTSTEPQTQIGSFDQDSAVVSPDIAALSLADETKEPTINVPGVSGRETVHASSRAASFRWSDEPIESDSIFALYTGNLSAQAAPFVPTSRGADATADSDIKPPDSLLDLPAQGPVAQGPIAQGPVTQGPVAQGPTGLAASRWANAPTVTVDKNRGMQQRSRHAAATPATNANNHFHRRNGADYHFQPRNNAGFTQPPHTQPAHSSDLTQGTRNTSRDQRNNQLRPVNTSRHAQAVGQQRQPRAPHMAQPHANAPMTAVARVPNHPSQTTNYGRSRQTNRQGRLTPPPHRRNMNANSNPAPGQGEGALAGPVAGGRRQNQGRPNASVYVPPKMPPQTREEEK</sequence>
<feature type="compositionally biased region" description="Polar residues" evidence="1">
    <location>
        <begin position="20"/>
        <end position="30"/>
    </location>
</feature>
<evidence type="ECO:0000313" key="2">
    <source>
        <dbReference type="EMBL" id="KAF2673559.1"/>
    </source>
</evidence>
<name>A0A6A6UMS7_9PEZI</name>
<accession>A0A6A6UMS7</accession>
<dbReference type="AlphaFoldDB" id="A0A6A6UMS7"/>
<keyword evidence="3" id="KW-1185">Reference proteome</keyword>
<feature type="compositionally biased region" description="Polar residues" evidence="1">
    <location>
        <begin position="357"/>
        <end position="383"/>
    </location>
</feature>
<feature type="region of interest" description="Disordered" evidence="1">
    <location>
        <begin position="1"/>
        <end position="56"/>
    </location>
</feature>
<feature type="region of interest" description="Disordered" evidence="1">
    <location>
        <begin position="324"/>
        <end position="511"/>
    </location>
</feature>
<gene>
    <name evidence="2" type="ORF">BT63DRAFT_467093</name>
</gene>
<feature type="compositionally biased region" description="Polar residues" evidence="1">
    <location>
        <begin position="159"/>
        <end position="185"/>
    </location>
</feature>
<proteinExistence type="predicted"/>
<organism evidence="2 3">
    <name type="scientific">Microthyrium microscopicum</name>
    <dbReference type="NCBI Taxonomy" id="703497"/>
    <lineage>
        <taxon>Eukaryota</taxon>
        <taxon>Fungi</taxon>
        <taxon>Dikarya</taxon>
        <taxon>Ascomycota</taxon>
        <taxon>Pezizomycotina</taxon>
        <taxon>Dothideomycetes</taxon>
        <taxon>Dothideomycetes incertae sedis</taxon>
        <taxon>Microthyriales</taxon>
        <taxon>Microthyriaceae</taxon>
        <taxon>Microthyrium</taxon>
    </lineage>
</organism>
<reference evidence="2" key="1">
    <citation type="journal article" date="2020" name="Stud. Mycol.">
        <title>101 Dothideomycetes genomes: a test case for predicting lifestyles and emergence of pathogens.</title>
        <authorList>
            <person name="Haridas S."/>
            <person name="Albert R."/>
            <person name="Binder M."/>
            <person name="Bloem J."/>
            <person name="Labutti K."/>
            <person name="Salamov A."/>
            <person name="Andreopoulos B."/>
            <person name="Baker S."/>
            <person name="Barry K."/>
            <person name="Bills G."/>
            <person name="Bluhm B."/>
            <person name="Cannon C."/>
            <person name="Castanera R."/>
            <person name="Culley D."/>
            <person name="Daum C."/>
            <person name="Ezra D."/>
            <person name="Gonzalez J."/>
            <person name="Henrissat B."/>
            <person name="Kuo A."/>
            <person name="Liang C."/>
            <person name="Lipzen A."/>
            <person name="Lutzoni F."/>
            <person name="Magnuson J."/>
            <person name="Mondo S."/>
            <person name="Nolan M."/>
            <person name="Ohm R."/>
            <person name="Pangilinan J."/>
            <person name="Park H.-J."/>
            <person name="Ramirez L."/>
            <person name="Alfaro M."/>
            <person name="Sun H."/>
            <person name="Tritt A."/>
            <person name="Yoshinaga Y."/>
            <person name="Zwiers L.-H."/>
            <person name="Turgeon B."/>
            <person name="Goodwin S."/>
            <person name="Spatafora J."/>
            <person name="Crous P."/>
            <person name="Grigoriev I."/>
        </authorList>
    </citation>
    <scope>NUCLEOTIDE SEQUENCE</scope>
    <source>
        <strain evidence="2">CBS 115976</strain>
    </source>
</reference>
<evidence type="ECO:0000256" key="1">
    <source>
        <dbReference type="SAM" id="MobiDB-lite"/>
    </source>
</evidence>
<feature type="compositionally biased region" description="Low complexity" evidence="1">
    <location>
        <begin position="333"/>
        <end position="343"/>
    </location>
</feature>
<feature type="compositionally biased region" description="Polar residues" evidence="1">
    <location>
        <begin position="390"/>
        <end position="410"/>
    </location>
</feature>
<dbReference type="Proteomes" id="UP000799302">
    <property type="component" value="Unassembled WGS sequence"/>
</dbReference>
<feature type="compositionally biased region" description="Polar residues" evidence="1">
    <location>
        <begin position="434"/>
        <end position="451"/>
    </location>
</feature>
<dbReference type="EMBL" id="MU004231">
    <property type="protein sequence ID" value="KAF2673559.1"/>
    <property type="molecule type" value="Genomic_DNA"/>
</dbReference>